<evidence type="ECO:0000256" key="6">
    <source>
        <dbReference type="ARBA" id="ARBA00047665"/>
    </source>
</evidence>
<dbReference type="GO" id="GO:0005960">
    <property type="term" value="C:glycine cleavage complex"/>
    <property type="evidence" value="ECO:0007669"/>
    <property type="project" value="InterPro"/>
</dbReference>
<evidence type="ECO:0000259" key="10">
    <source>
        <dbReference type="Pfam" id="PF08669"/>
    </source>
</evidence>
<dbReference type="SUPFAM" id="SSF103025">
    <property type="entry name" value="Folate-binding domain"/>
    <property type="match status" value="1"/>
</dbReference>
<keyword evidence="12" id="KW-1185">Reference proteome</keyword>
<sequence length="366" mass="40547">MTKGKRTPLFTQYEKSGAKTIDFGGWELPVHFSSIKEEHEAVRNRAGLFDVSHMGEVEVKGEQALSYLQHLVTNDVAKLKDGQAQYTAMCYEDGGTVDDLLIYRKAEDDFLLVINAANIEKDVEWMRRHKREGVTITNVSEEMAQLALQGPLAERILQRLAKDDLSAIRFFHFADGLDVAGVKALVSRTGYTGEDGFELYCAAGDAAALWENILEAGKDDGLVPCGLGARDTLRFEARLPLYGQELSEQISPLEAGIGFAVKLKKEADFIGKAALTKQKEEGLRRKLVGLEMLEKGIPRTGYEVFAADKQIGFVTTGTQSPSLQKNIGLALLDHAYTELGTEVTVQIRKKRLKAQVISTPFYKKKD</sequence>
<dbReference type="GO" id="GO:0019464">
    <property type="term" value="P:glycine decarboxylation via glycine cleavage system"/>
    <property type="evidence" value="ECO:0007669"/>
    <property type="project" value="UniProtKB-UniRule"/>
</dbReference>
<accession>A0A9X2DQM4</accession>
<comment type="subunit">
    <text evidence="7">The glycine cleavage system is composed of four proteins: P, T, L and H.</text>
</comment>
<dbReference type="GO" id="GO:0005829">
    <property type="term" value="C:cytosol"/>
    <property type="evidence" value="ECO:0007669"/>
    <property type="project" value="TreeGrafter"/>
</dbReference>
<protein>
    <recommendedName>
        <fullName evidence="2 7">Aminomethyltransferase</fullName>
        <ecNumber evidence="2 7">2.1.2.10</ecNumber>
    </recommendedName>
    <alternativeName>
        <fullName evidence="5 7">Glycine cleavage system T protein</fullName>
    </alternativeName>
</protein>
<dbReference type="Gene3D" id="3.30.70.1400">
    <property type="entry name" value="Aminomethyltransferase beta-barrel domains"/>
    <property type="match status" value="1"/>
</dbReference>
<dbReference type="GO" id="GO:0008483">
    <property type="term" value="F:transaminase activity"/>
    <property type="evidence" value="ECO:0007669"/>
    <property type="project" value="UniProtKB-KW"/>
</dbReference>
<evidence type="ECO:0000313" key="12">
    <source>
        <dbReference type="Proteomes" id="UP001139179"/>
    </source>
</evidence>
<evidence type="ECO:0000256" key="7">
    <source>
        <dbReference type="HAMAP-Rule" id="MF_00259"/>
    </source>
</evidence>
<dbReference type="Proteomes" id="UP001139179">
    <property type="component" value="Unassembled WGS sequence"/>
</dbReference>
<evidence type="ECO:0000256" key="5">
    <source>
        <dbReference type="ARBA" id="ARBA00031395"/>
    </source>
</evidence>
<evidence type="ECO:0000256" key="2">
    <source>
        <dbReference type="ARBA" id="ARBA00012616"/>
    </source>
</evidence>
<evidence type="ECO:0000313" key="11">
    <source>
        <dbReference type="EMBL" id="MCM3715269.1"/>
    </source>
</evidence>
<dbReference type="InterPro" id="IPR022903">
    <property type="entry name" value="GcvT_bac"/>
</dbReference>
<dbReference type="InterPro" id="IPR029043">
    <property type="entry name" value="GcvT/YgfZ_C"/>
</dbReference>
<dbReference type="PIRSF" id="PIRSF006487">
    <property type="entry name" value="GcvT"/>
    <property type="match status" value="1"/>
</dbReference>
<dbReference type="EC" id="2.1.2.10" evidence="2 7"/>
<dbReference type="Gene3D" id="4.10.1250.10">
    <property type="entry name" value="Aminomethyltransferase fragment"/>
    <property type="match status" value="1"/>
</dbReference>
<comment type="function">
    <text evidence="7">The glycine cleavage system catalyzes the degradation of glycine.</text>
</comment>
<keyword evidence="4 7" id="KW-0808">Transferase</keyword>
<dbReference type="InterPro" id="IPR006223">
    <property type="entry name" value="GcvT"/>
</dbReference>
<dbReference type="SUPFAM" id="SSF101790">
    <property type="entry name" value="Aminomethyltransferase beta-barrel domain"/>
    <property type="match status" value="1"/>
</dbReference>
<dbReference type="InterPro" id="IPR013977">
    <property type="entry name" value="GcvT_C"/>
</dbReference>
<dbReference type="NCBIfam" id="NF001567">
    <property type="entry name" value="PRK00389.1"/>
    <property type="match status" value="1"/>
</dbReference>
<dbReference type="AlphaFoldDB" id="A0A9X2DQM4"/>
<dbReference type="Pfam" id="PF08669">
    <property type="entry name" value="GCV_T_C"/>
    <property type="match status" value="1"/>
</dbReference>
<dbReference type="PANTHER" id="PTHR43757:SF2">
    <property type="entry name" value="AMINOMETHYLTRANSFERASE, MITOCHONDRIAL"/>
    <property type="match status" value="1"/>
</dbReference>
<comment type="catalytic activity">
    <reaction evidence="6 7">
        <text>N(6)-[(R)-S(8)-aminomethyldihydrolipoyl]-L-lysyl-[protein] + (6S)-5,6,7,8-tetrahydrofolate = N(6)-[(R)-dihydrolipoyl]-L-lysyl-[protein] + (6R)-5,10-methylene-5,6,7,8-tetrahydrofolate + NH4(+)</text>
        <dbReference type="Rhea" id="RHEA:16945"/>
        <dbReference type="Rhea" id="RHEA-COMP:10475"/>
        <dbReference type="Rhea" id="RHEA-COMP:10492"/>
        <dbReference type="ChEBI" id="CHEBI:15636"/>
        <dbReference type="ChEBI" id="CHEBI:28938"/>
        <dbReference type="ChEBI" id="CHEBI:57453"/>
        <dbReference type="ChEBI" id="CHEBI:83100"/>
        <dbReference type="ChEBI" id="CHEBI:83143"/>
        <dbReference type="EC" id="2.1.2.10"/>
    </reaction>
</comment>
<evidence type="ECO:0000256" key="8">
    <source>
        <dbReference type="PIRSR" id="PIRSR006487-1"/>
    </source>
</evidence>
<feature type="domain" description="Aminomethyltransferase C-terminal" evidence="10">
    <location>
        <begin position="285"/>
        <end position="363"/>
    </location>
</feature>
<feature type="domain" description="GCVT N-terminal" evidence="9">
    <location>
        <begin position="11"/>
        <end position="265"/>
    </location>
</feature>
<dbReference type="Pfam" id="PF01571">
    <property type="entry name" value="GCV_T"/>
    <property type="match status" value="1"/>
</dbReference>
<dbReference type="InterPro" id="IPR027266">
    <property type="entry name" value="TrmE/GcvT-like"/>
</dbReference>
<reference evidence="11" key="1">
    <citation type="submission" date="2022-05" db="EMBL/GenBank/DDBJ databases">
        <title>Comparative Genomics of Spacecraft Associated Microbes.</title>
        <authorList>
            <person name="Tran M.T."/>
            <person name="Wright A."/>
            <person name="Seuylemezian A."/>
            <person name="Eisen J."/>
            <person name="Coil D."/>
        </authorList>
    </citation>
    <scope>NUCLEOTIDE SEQUENCE</scope>
    <source>
        <strain evidence="11">214.1.1</strain>
    </source>
</reference>
<dbReference type="Gene3D" id="2.40.30.110">
    <property type="entry name" value="Aminomethyltransferase beta-barrel domains"/>
    <property type="match status" value="1"/>
</dbReference>
<dbReference type="EMBL" id="JAMBOL010000013">
    <property type="protein sequence ID" value="MCM3715269.1"/>
    <property type="molecule type" value="Genomic_DNA"/>
</dbReference>
<dbReference type="NCBIfam" id="TIGR00528">
    <property type="entry name" value="gcvT"/>
    <property type="match status" value="1"/>
</dbReference>
<feature type="binding site" evidence="8">
    <location>
        <position position="198"/>
    </location>
    <ligand>
        <name>substrate</name>
    </ligand>
</feature>
<keyword evidence="3 7" id="KW-0032">Aminotransferase</keyword>
<dbReference type="FunFam" id="3.30.70.1400:FF:000001">
    <property type="entry name" value="Aminomethyltransferase"/>
    <property type="match status" value="1"/>
</dbReference>
<gene>
    <name evidence="7 11" type="primary">gcvT</name>
    <name evidence="11" type="ORF">M3202_14365</name>
</gene>
<dbReference type="Gene3D" id="3.30.1360.120">
    <property type="entry name" value="Probable tRNA modification gtpase trme, domain 1"/>
    <property type="match status" value="1"/>
</dbReference>
<dbReference type="InterPro" id="IPR006222">
    <property type="entry name" value="GCVT_N"/>
</dbReference>
<dbReference type="FunFam" id="2.40.30.110:FF:000003">
    <property type="entry name" value="Aminomethyltransferase"/>
    <property type="match status" value="1"/>
</dbReference>
<dbReference type="PANTHER" id="PTHR43757">
    <property type="entry name" value="AMINOMETHYLTRANSFERASE"/>
    <property type="match status" value="1"/>
</dbReference>
<dbReference type="GO" id="GO:0004047">
    <property type="term" value="F:aminomethyltransferase activity"/>
    <property type="evidence" value="ECO:0007669"/>
    <property type="project" value="UniProtKB-UniRule"/>
</dbReference>
<dbReference type="RefSeq" id="WP_251224022.1">
    <property type="nucleotide sequence ID" value="NZ_JAMBOL010000013.1"/>
</dbReference>
<comment type="caution">
    <text evidence="11">The sequence shown here is derived from an EMBL/GenBank/DDBJ whole genome shotgun (WGS) entry which is preliminary data.</text>
</comment>
<evidence type="ECO:0000256" key="1">
    <source>
        <dbReference type="ARBA" id="ARBA00008609"/>
    </source>
</evidence>
<evidence type="ECO:0000259" key="9">
    <source>
        <dbReference type="Pfam" id="PF01571"/>
    </source>
</evidence>
<dbReference type="InterPro" id="IPR028896">
    <property type="entry name" value="GcvT/YgfZ/DmdA"/>
</dbReference>
<proteinExistence type="inferred from homology"/>
<dbReference type="HAMAP" id="MF_00259">
    <property type="entry name" value="GcvT"/>
    <property type="match status" value="1"/>
</dbReference>
<evidence type="ECO:0000256" key="3">
    <source>
        <dbReference type="ARBA" id="ARBA00022576"/>
    </source>
</evidence>
<comment type="similarity">
    <text evidence="1 7">Belongs to the GcvT family.</text>
</comment>
<name>A0A9X2DQM4_9BACI</name>
<evidence type="ECO:0000256" key="4">
    <source>
        <dbReference type="ARBA" id="ARBA00022679"/>
    </source>
</evidence>
<organism evidence="11 12">
    <name type="scientific">Halalkalibacter oceani</name>
    <dbReference type="NCBI Taxonomy" id="1653776"/>
    <lineage>
        <taxon>Bacteria</taxon>
        <taxon>Bacillati</taxon>
        <taxon>Bacillota</taxon>
        <taxon>Bacilli</taxon>
        <taxon>Bacillales</taxon>
        <taxon>Bacillaceae</taxon>
        <taxon>Halalkalibacter</taxon>
    </lineage>
</organism>
<dbReference type="FunFam" id="4.10.1250.10:FF:000001">
    <property type="entry name" value="Aminomethyltransferase"/>
    <property type="match status" value="1"/>
</dbReference>